<dbReference type="UniPathway" id="UPA00035">
    <property type="reaction ID" value="UER00043"/>
</dbReference>
<keyword evidence="5 9" id="KW-0210">Decarboxylase</keyword>
<protein>
    <recommendedName>
        <fullName evidence="9">Indole-3-glycerol phosphate synthase</fullName>
        <shortName evidence="9">IGPS</shortName>
        <ecNumber evidence="9">4.1.1.48</ecNumber>
    </recommendedName>
</protein>
<name>A0A7I8D3I9_9FIRM</name>
<keyword evidence="8 9" id="KW-0456">Lyase</keyword>
<keyword evidence="12" id="KW-1185">Reference proteome</keyword>
<dbReference type="PANTHER" id="PTHR22854:SF2">
    <property type="entry name" value="INDOLE-3-GLYCEROL-PHOSPHATE SYNTHASE"/>
    <property type="match status" value="1"/>
</dbReference>
<keyword evidence="7 9" id="KW-0057">Aromatic amino acid biosynthesis</keyword>
<dbReference type="PANTHER" id="PTHR22854">
    <property type="entry name" value="TRYPTOPHAN BIOSYNTHESIS PROTEIN"/>
    <property type="match status" value="1"/>
</dbReference>
<gene>
    <name evidence="9 11" type="primary">trpC</name>
    <name evidence="11" type="ORF">C12CBH8_20250</name>
</gene>
<dbReference type="NCBIfam" id="NF001377">
    <property type="entry name" value="PRK00278.2-4"/>
    <property type="match status" value="1"/>
</dbReference>
<evidence type="ECO:0000256" key="6">
    <source>
        <dbReference type="ARBA" id="ARBA00022822"/>
    </source>
</evidence>
<organism evidence="11 12">
    <name type="scientific">Solibaculum mannosilyticum</name>
    <dbReference type="NCBI Taxonomy" id="2780922"/>
    <lineage>
        <taxon>Bacteria</taxon>
        <taxon>Bacillati</taxon>
        <taxon>Bacillota</taxon>
        <taxon>Clostridia</taxon>
        <taxon>Eubacteriales</taxon>
        <taxon>Oscillospiraceae</taxon>
        <taxon>Solibaculum</taxon>
    </lineage>
</organism>
<dbReference type="InterPro" id="IPR013798">
    <property type="entry name" value="Indole-3-glycerol_P_synth_dom"/>
</dbReference>
<evidence type="ECO:0000313" key="12">
    <source>
        <dbReference type="Proteomes" id="UP000593890"/>
    </source>
</evidence>
<dbReference type="SUPFAM" id="SSF51366">
    <property type="entry name" value="Ribulose-phoshate binding barrel"/>
    <property type="match status" value="1"/>
</dbReference>
<dbReference type="FunFam" id="3.20.20.70:FF:000024">
    <property type="entry name" value="Indole-3-glycerol phosphate synthase"/>
    <property type="match status" value="1"/>
</dbReference>
<evidence type="ECO:0000256" key="3">
    <source>
        <dbReference type="ARBA" id="ARBA00008737"/>
    </source>
</evidence>
<dbReference type="GO" id="GO:0004425">
    <property type="term" value="F:indole-3-glycerol-phosphate synthase activity"/>
    <property type="evidence" value="ECO:0007669"/>
    <property type="project" value="UniProtKB-UniRule"/>
</dbReference>
<evidence type="ECO:0000256" key="5">
    <source>
        <dbReference type="ARBA" id="ARBA00022793"/>
    </source>
</evidence>
<proteinExistence type="inferred from homology"/>
<dbReference type="Pfam" id="PF00218">
    <property type="entry name" value="IGPS"/>
    <property type="match status" value="1"/>
</dbReference>
<comment type="catalytic activity">
    <reaction evidence="1 9">
        <text>1-(2-carboxyphenylamino)-1-deoxy-D-ribulose 5-phosphate + H(+) = (1S,2R)-1-C-(indol-3-yl)glycerol 3-phosphate + CO2 + H2O</text>
        <dbReference type="Rhea" id="RHEA:23476"/>
        <dbReference type="ChEBI" id="CHEBI:15377"/>
        <dbReference type="ChEBI" id="CHEBI:15378"/>
        <dbReference type="ChEBI" id="CHEBI:16526"/>
        <dbReference type="ChEBI" id="CHEBI:58613"/>
        <dbReference type="ChEBI" id="CHEBI:58866"/>
        <dbReference type="EC" id="4.1.1.48"/>
    </reaction>
</comment>
<comment type="pathway">
    <text evidence="2 9">Amino-acid biosynthesis; L-tryptophan biosynthesis; L-tryptophan from chorismate: step 4/5.</text>
</comment>
<dbReference type="Proteomes" id="UP000593890">
    <property type="component" value="Chromosome"/>
</dbReference>
<keyword evidence="6 9" id="KW-0822">Tryptophan biosynthesis</keyword>
<evidence type="ECO:0000259" key="10">
    <source>
        <dbReference type="Pfam" id="PF00218"/>
    </source>
</evidence>
<dbReference type="KEGG" id="sman:C12CBH8_20250"/>
<dbReference type="InterPro" id="IPR045186">
    <property type="entry name" value="Indole-3-glycerol_P_synth"/>
</dbReference>
<dbReference type="InterPro" id="IPR001468">
    <property type="entry name" value="Indole-3-GlycerolPSynthase_CS"/>
</dbReference>
<comment type="similarity">
    <text evidence="3 9">Belongs to the TrpC family.</text>
</comment>
<dbReference type="GO" id="GO:0000162">
    <property type="term" value="P:L-tryptophan biosynthetic process"/>
    <property type="evidence" value="ECO:0007669"/>
    <property type="project" value="UniProtKB-UniRule"/>
</dbReference>
<accession>A0A7I8D3I9</accession>
<dbReference type="CDD" id="cd00331">
    <property type="entry name" value="IGPS"/>
    <property type="match status" value="1"/>
</dbReference>
<evidence type="ECO:0000256" key="7">
    <source>
        <dbReference type="ARBA" id="ARBA00023141"/>
    </source>
</evidence>
<evidence type="ECO:0000256" key="9">
    <source>
        <dbReference type="HAMAP-Rule" id="MF_00134"/>
    </source>
</evidence>
<reference evidence="12" key="1">
    <citation type="submission" date="2020-07" db="EMBL/GenBank/DDBJ databases">
        <title>Complete genome sequencing of Clostridia bacterium strain 12CBH8.</title>
        <authorList>
            <person name="Sakamoto M."/>
            <person name="Murakami T."/>
            <person name="Mori H."/>
        </authorList>
    </citation>
    <scope>NUCLEOTIDE SEQUENCE [LARGE SCALE GENOMIC DNA]</scope>
    <source>
        <strain evidence="12">12CBH8</strain>
    </source>
</reference>
<evidence type="ECO:0000313" key="11">
    <source>
        <dbReference type="EMBL" id="BCI61386.1"/>
    </source>
</evidence>
<sequence length="261" mass="29409">MILDDIVAKKEVRLHERMERIPLLQLQRQAEDRPRMPLDFAGSLKLAEKMSIIAEVKKASPSKGVIRSVFNPTDIANSYLRSDVQAMSILTEEDYFQGNDAYLQSIRAISPIPLLRKDFIISEYQIYEAYLLGADAILLIAAILDQRQLVQFQHVADSLGLSCLVEVHDKEELERVLDTEAPVVGINNRNLRTFEVTLRTCESLIPHIPKERCIVAESGIGTAQDVRLLRSMGADAILVGETFMRSDDIPKAVQMLRGEIH</sequence>
<dbReference type="GO" id="GO:0004640">
    <property type="term" value="F:phosphoribosylanthranilate isomerase activity"/>
    <property type="evidence" value="ECO:0007669"/>
    <property type="project" value="TreeGrafter"/>
</dbReference>
<dbReference type="RefSeq" id="WP_215533173.1">
    <property type="nucleotide sequence ID" value="NZ_AP023321.1"/>
</dbReference>
<dbReference type="InterPro" id="IPR013785">
    <property type="entry name" value="Aldolase_TIM"/>
</dbReference>
<feature type="domain" description="Indole-3-glycerol phosphate synthase" evidence="10">
    <location>
        <begin position="3"/>
        <end position="255"/>
    </location>
</feature>
<keyword evidence="4 9" id="KW-0028">Amino-acid biosynthesis</keyword>
<dbReference type="EMBL" id="AP023321">
    <property type="protein sequence ID" value="BCI61386.1"/>
    <property type="molecule type" value="Genomic_DNA"/>
</dbReference>
<dbReference type="EC" id="4.1.1.48" evidence="9"/>
<evidence type="ECO:0000256" key="1">
    <source>
        <dbReference type="ARBA" id="ARBA00001633"/>
    </source>
</evidence>
<dbReference type="AlphaFoldDB" id="A0A7I8D3I9"/>
<dbReference type="InterPro" id="IPR011060">
    <property type="entry name" value="RibuloseP-bd_barrel"/>
</dbReference>
<dbReference type="PROSITE" id="PS00614">
    <property type="entry name" value="IGPS"/>
    <property type="match status" value="1"/>
</dbReference>
<dbReference type="Gene3D" id="3.20.20.70">
    <property type="entry name" value="Aldolase class I"/>
    <property type="match status" value="1"/>
</dbReference>
<evidence type="ECO:0000256" key="8">
    <source>
        <dbReference type="ARBA" id="ARBA00023239"/>
    </source>
</evidence>
<evidence type="ECO:0000256" key="2">
    <source>
        <dbReference type="ARBA" id="ARBA00004696"/>
    </source>
</evidence>
<dbReference type="HAMAP" id="MF_00134_B">
    <property type="entry name" value="IGPS_B"/>
    <property type="match status" value="1"/>
</dbReference>
<evidence type="ECO:0000256" key="4">
    <source>
        <dbReference type="ARBA" id="ARBA00022605"/>
    </source>
</evidence>